<dbReference type="GO" id="GO:0016020">
    <property type="term" value="C:membrane"/>
    <property type="evidence" value="ECO:0007669"/>
    <property type="project" value="UniProtKB-SubCell"/>
</dbReference>
<evidence type="ECO:0000256" key="1">
    <source>
        <dbReference type="ARBA" id="ARBA00004141"/>
    </source>
</evidence>
<name>A0AAW7XP03_9GAMM</name>
<feature type="transmembrane region" description="Helical" evidence="6">
    <location>
        <begin position="100"/>
        <end position="116"/>
    </location>
</feature>
<feature type="transmembrane region" description="Helical" evidence="6">
    <location>
        <begin position="37"/>
        <end position="59"/>
    </location>
</feature>
<comment type="caution">
    <text evidence="7">The sequence shown here is derived from an EMBL/GenBank/DDBJ whole genome shotgun (WGS) entry which is preliminary data.</text>
</comment>
<feature type="transmembrane region" description="Helical" evidence="6">
    <location>
        <begin position="168"/>
        <end position="189"/>
    </location>
</feature>
<dbReference type="EMBL" id="JAUOPG010000009">
    <property type="protein sequence ID" value="MDO6454717.1"/>
    <property type="molecule type" value="Genomic_DNA"/>
</dbReference>
<keyword evidence="5 6" id="KW-0472">Membrane</keyword>
<protein>
    <recommendedName>
        <fullName evidence="6">GDT1 family protein</fullName>
    </recommendedName>
</protein>
<reference evidence="7" key="1">
    <citation type="submission" date="2023-07" db="EMBL/GenBank/DDBJ databases">
        <title>Genome content predicts the carbon catabolic preferences of heterotrophic bacteria.</title>
        <authorList>
            <person name="Gralka M."/>
        </authorList>
    </citation>
    <scope>NUCLEOTIDE SEQUENCE</scope>
    <source>
        <strain evidence="7">I2M16</strain>
    </source>
</reference>
<feature type="transmembrane region" description="Helical" evidence="6">
    <location>
        <begin position="65"/>
        <end position="88"/>
    </location>
</feature>
<dbReference type="GO" id="GO:0046873">
    <property type="term" value="F:metal ion transmembrane transporter activity"/>
    <property type="evidence" value="ECO:0007669"/>
    <property type="project" value="InterPro"/>
</dbReference>
<dbReference type="Pfam" id="PF01169">
    <property type="entry name" value="GDT1"/>
    <property type="match status" value="2"/>
</dbReference>
<organism evidence="7 8">
    <name type="scientific">Neptunomonas phycophila</name>
    <dbReference type="NCBI Taxonomy" id="1572645"/>
    <lineage>
        <taxon>Bacteria</taxon>
        <taxon>Pseudomonadati</taxon>
        <taxon>Pseudomonadota</taxon>
        <taxon>Gammaproteobacteria</taxon>
        <taxon>Oceanospirillales</taxon>
        <taxon>Oceanospirillaceae</taxon>
        <taxon>Neptunomonas</taxon>
    </lineage>
</organism>
<gene>
    <name evidence="7" type="ORF">Q4490_14175</name>
</gene>
<sequence length="196" mass="21589">MESLSPLFETFVLVLLAEFGDKSQLVTMTLAARYKHWPIIIGSISAFAVLNLLAVVFGATVSHWLPMWLVALVVAVLFIYFGLQSLFFEEDEGDDADQVKVGRQLILSVFMLIFFAELGDKTQLAVAALGGLQNPWLVWLGSTLALGVTTVLGVEVGRKLLQRMPLVWIHRGSGVLFLVMGLVALYQAYEQFVALA</sequence>
<evidence type="ECO:0000313" key="7">
    <source>
        <dbReference type="EMBL" id="MDO6454717.1"/>
    </source>
</evidence>
<keyword evidence="3 6" id="KW-0812">Transmembrane</keyword>
<keyword evidence="4 6" id="KW-1133">Transmembrane helix</keyword>
<evidence type="ECO:0000256" key="3">
    <source>
        <dbReference type="ARBA" id="ARBA00022692"/>
    </source>
</evidence>
<evidence type="ECO:0000256" key="4">
    <source>
        <dbReference type="ARBA" id="ARBA00022989"/>
    </source>
</evidence>
<evidence type="ECO:0000256" key="2">
    <source>
        <dbReference type="ARBA" id="ARBA00009190"/>
    </source>
</evidence>
<dbReference type="Proteomes" id="UP001169862">
    <property type="component" value="Unassembled WGS sequence"/>
</dbReference>
<comment type="similarity">
    <text evidence="2 6">Belongs to the GDT1 family.</text>
</comment>
<comment type="subcellular location">
    <subcellularLocation>
        <location evidence="1 6">Membrane</location>
        <topology evidence="1 6">Multi-pass membrane protein</topology>
    </subcellularLocation>
</comment>
<feature type="transmembrane region" description="Helical" evidence="6">
    <location>
        <begin position="136"/>
        <end position="156"/>
    </location>
</feature>
<dbReference type="AlphaFoldDB" id="A0AAW7XP03"/>
<evidence type="ECO:0000256" key="5">
    <source>
        <dbReference type="ARBA" id="ARBA00023136"/>
    </source>
</evidence>
<dbReference type="PANTHER" id="PTHR12608">
    <property type="entry name" value="TRANSMEMBRANE PROTEIN HTP-1 RELATED"/>
    <property type="match status" value="1"/>
</dbReference>
<dbReference type="PANTHER" id="PTHR12608:SF1">
    <property type="entry name" value="TRANSMEMBRANE PROTEIN 165"/>
    <property type="match status" value="1"/>
</dbReference>
<proteinExistence type="inferred from homology"/>
<evidence type="ECO:0000313" key="8">
    <source>
        <dbReference type="Proteomes" id="UP001169862"/>
    </source>
</evidence>
<evidence type="ECO:0000256" key="6">
    <source>
        <dbReference type="RuleBase" id="RU365102"/>
    </source>
</evidence>
<accession>A0AAW7XP03</accession>
<dbReference type="InterPro" id="IPR001727">
    <property type="entry name" value="GDT1-like"/>
</dbReference>
<dbReference type="RefSeq" id="WP_215150071.1">
    <property type="nucleotide sequence ID" value="NZ_JAHHDZ010000001.1"/>
</dbReference>